<dbReference type="Proteomes" id="UP000799538">
    <property type="component" value="Unassembled WGS sequence"/>
</dbReference>
<dbReference type="AlphaFoldDB" id="A0A6A6G1J9"/>
<gene>
    <name evidence="1" type="ORF">BDZ85DRAFT_41806</name>
</gene>
<accession>A0A6A6G1J9</accession>
<sequence length="116" mass="12864">MTSSVQLPEKSVRGVRSAARTSFCPRKSTVIASAFGIAFLALCGMPKDALDHAASFAPSFESTGGRLLMLCRIKGFSTHLRERSFNFWPPHLRRQAKCWHPTATSWQRHQKGCSVA</sequence>
<proteinExistence type="predicted"/>
<keyword evidence="2" id="KW-1185">Reference proteome</keyword>
<evidence type="ECO:0000313" key="1">
    <source>
        <dbReference type="EMBL" id="KAF2219418.1"/>
    </source>
</evidence>
<dbReference type="OrthoDB" id="10439933at2759"/>
<reference evidence="2" key="1">
    <citation type="journal article" date="2020" name="Stud. Mycol.">
        <title>101 Dothideomycetes genomes: A test case for predicting lifestyles and emergence of pathogens.</title>
        <authorList>
            <person name="Haridas S."/>
            <person name="Albert R."/>
            <person name="Binder M."/>
            <person name="Bloem J."/>
            <person name="LaButti K."/>
            <person name="Salamov A."/>
            <person name="Andreopoulos B."/>
            <person name="Baker S."/>
            <person name="Barry K."/>
            <person name="Bills G."/>
            <person name="Bluhm B."/>
            <person name="Cannon C."/>
            <person name="Castanera R."/>
            <person name="Culley D."/>
            <person name="Daum C."/>
            <person name="Ezra D."/>
            <person name="Gonzalez J."/>
            <person name="Henrissat B."/>
            <person name="Kuo A."/>
            <person name="Liang C."/>
            <person name="Lipzen A."/>
            <person name="Lutzoni F."/>
            <person name="Magnuson J."/>
            <person name="Mondo S."/>
            <person name="Nolan M."/>
            <person name="Ohm R."/>
            <person name="Pangilinan J."/>
            <person name="Park H.-J."/>
            <person name="Ramirez L."/>
            <person name="Alfaro M."/>
            <person name="Sun H."/>
            <person name="Tritt A."/>
            <person name="Yoshinaga Y."/>
            <person name="Zwiers L.-H."/>
            <person name="Turgeon B."/>
            <person name="Goodwin S."/>
            <person name="Spatafora J."/>
            <person name="Crous P."/>
            <person name="Grigoriev I."/>
        </authorList>
    </citation>
    <scope>NUCLEOTIDE SEQUENCE [LARGE SCALE GENOMIC DNA]</scope>
    <source>
        <strain evidence="2">CECT 20119</strain>
    </source>
</reference>
<protein>
    <submittedName>
        <fullName evidence="1">Uncharacterized protein</fullName>
    </submittedName>
</protein>
<organism evidence="1 2">
    <name type="scientific">Elsinoe ampelina</name>
    <dbReference type="NCBI Taxonomy" id="302913"/>
    <lineage>
        <taxon>Eukaryota</taxon>
        <taxon>Fungi</taxon>
        <taxon>Dikarya</taxon>
        <taxon>Ascomycota</taxon>
        <taxon>Pezizomycotina</taxon>
        <taxon>Dothideomycetes</taxon>
        <taxon>Dothideomycetidae</taxon>
        <taxon>Myriangiales</taxon>
        <taxon>Elsinoaceae</taxon>
        <taxon>Elsinoe</taxon>
    </lineage>
</organism>
<evidence type="ECO:0000313" key="2">
    <source>
        <dbReference type="Proteomes" id="UP000799538"/>
    </source>
</evidence>
<dbReference type="EMBL" id="ML992516">
    <property type="protein sequence ID" value="KAF2219418.1"/>
    <property type="molecule type" value="Genomic_DNA"/>
</dbReference>
<name>A0A6A6G1J9_9PEZI</name>